<feature type="region of interest" description="Disordered" evidence="2">
    <location>
        <begin position="340"/>
        <end position="368"/>
    </location>
</feature>
<evidence type="ECO:0000313" key="4">
    <source>
        <dbReference type="EMBL" id="KAG4417848.1"/>
    </source>
</evidence>
<proteinExistence type="predicted"/>
<dbReference type="EMBL" id="JAFJYH010000143">
    <property type="protein sequence ID" value="KAG4417848.1"/>
    <property type="molecule type" value="Genomic_DNA"/>
</dbReference>
<organism evidence="4 5">
    <name type="scientific">Cadophora malorum</name>
    <dbReference type="NCBI Taxonomy" id="108018"/>
    <lineage>
        <taxon>Eukaryota</taxon>
        <taxon>Fungi</taxon>
        <taxon>Dikarya</taxon>
        <taxon>Ascomycota</taxon>
        <taxon>Pezizomycotina</taxon>
        <taxon>Leotiomycetes</taxon>
        <taxon>Helotiales</taxon>
        <taxon>Ploettnerulaceae</taxon>
        <taxon>Cadophora</taxon>
    </lineage>
</organism>
<comment type="caution">
    <text evidence="4">The sequence shown here is derived from an EMBL/GenBank/DDBJ whole genome shotgun (WGS) entry which is preliminary data.</text>
</comment>
<keyword evidence="5" id="KW-1185">Reference proteome</keyword>
<feature type="region of interest" description="Disordered" evidence="2">
    <location>
        <begin position="526"/>
        <end position="552"/>
    </location>
</feature>
<feature type="compositionally biased region" description="Polar residues" evidence="2">
    <location>
        <begin position="589"/>
        <end position="599"/>
    </location>
</feature>
<accession>A0A8H7TFI0</accession>
<feature type="compositionally biased region" description="Basic and acidic residues" evidence="2">
    <location>
        <begin position="750"/>
        <end position="776"/>
    </location>
</feature>
<gene>
    <name evidence="4" type="ORF">IFR04_008985</name>
</gene>
<keyword evidence="1" id="KW-0175">Coiled coil</keyword>
<feature type="region of interest" description="Disordered" evidence="2">
    <location>
        <begin position="703"/>
        <end position="776"/>
    </location>
</feature>
<feature type="compositionally biased region" description="Polar residues" evidence="2">
    <location>
        <begin position="704"/>
        <end position="733"/>
    </location>
</feature>
<sequence>MLNWWLGRPTEGSRVDDEYPDREPPETPAPIFAARALKSAIFGAPAPRDDTIYEIETEPEAEADKNARDFQPRNFSPTKPSGILLTPGTATTRRKTVSFGNEVVDNDVDKKTAGGRVSRRSRSSDDGENKGSTPFSHGVEASKHATRKTSLTRALEKVREETPKVETIRPSIELDSESRKSQASTEIKPRTESVKSTKSQQSSKGVSQHPEDDDNTDLEMTVDLKYPRSQSGKFWKAEYQQYHENALLEMKKVLAYKELAKSYAKHKDAQNIELAKKLLDAQKQVKDMEDKMFELSARITLSGKDGNGDDAPELVKELARQAALGVQYKAQVEEFRAALEGGDGGQSSPSKHARNRRASRQSEDADIDTQREMKRLHDQLKAMAPMKDELFSLRQSLSAAEKSVQKLQDENSRLAQQLLHADLRLEKHLEKCEQKRQSFDEQRQRRDEIVQNLQHDYDRLKEQAKSQRRDAEHLLKKRHEQVVDLKKEIASLRGADTNAVEFQRLLREKTADQDRTIAQLQKQIADLKDRQTQDTQDTACSKPPEERRLNASSLATKPLLSVEVPQARESQIHISSQSVSRPSKVLMPSKTSRSETPTGSPMHRSSHSVLSEMANGGNGEPTPFQRSGPVQHTPLGPLTPLTNCFSNLSMDSPEIHQPFSEPSLPLYNSRAIHERNCHQSPGPSMFNIASSPPKAAVVRPRVSNELSRQKSNSNINSRQNANMASSRVSNLDSSRMRNPIPPERAAAARARLEKKQAEKRRAQALGADKENTPGRL</sequence>
<dbReference type="AlphaFoldDB" id="A0A8H7TFI0"/>
<feature type="compositionally biased region" description="Basic and acidic residues" evidence="2">
    <location>
        <begin position="11"/>
        <end position="25"/>
    </location>
</feature>
<dbReference type="Proteomes" id="UP000664132">
    <property type="component" value="Unassembled WGS sequence"/>
</dbReference>
<reference evidence="4" key="1">
    <citation type="submission" date="2021-02" db="EMBL/GenBank/DDBJ databases">
        <title>Genome sequence Cadophora malorum strain M34.</title>
        <authorList>
            <person name="Stefanovic E."/>
            <person name="Vu D."/>
            <person name="Scully C."/>
            <person name="Dijksterhuis J."/>
            <person name="Roader J."/>
            <person name="Houbraken J."/>
        </authorList>
    </citation>
    <scope>NUCLEOTIDE SEQUENCE</scope>
    <source>
        <strain evidence="4">M34</strain>
    </source>
</reference>
<protein>
    <recommendedName>
        <fullName evidence="3">Spindle pole body-associated protein cut12 domain-containing protein</fullName>
    </recommendedName>
</protein>
<feature type="compositionally biased region" description="Polar residues" evidence="2">
    <location>
        <begin position="568"/>
        <end position="581"/>
    </location>
</feature>
<feature type="coiled-coil region" evidence="1">
    <location>
        <begin position="390"/>
        <end position="477"/>
    </location>
</feature>
<evidence type="ECO:0000256" key="2">
    <source>
        <dbReference type="SAM" id="MobiDB-lite"/>
    </source>
</evidence>
<evidence type="ECO:0000256" key="1">
    <source>
        <dbReference type="SAM" id="Coils"/>
    </source>
</evidence>
<feature type="compositionally biased region" description="Low complexity" evidence="2">
    <location>
        <begin position="196"/>
        <end position="208"/>
    </location>
</feature>
<dbReference type="InterPro" id="IPR021589">
    <property type="entry name" value="Cut12"/>
</dbReference>
<feature type="region of interest" description="Disordered" evidence="2">
    <location>
        <begin position="568"/>
        <end position="622"/>
    </location>
</feature>
<feature type="coiled-coil region" evidence="1">
    <location>
        <begin position="271"/>
        <end position="298"/>
    </location>
</feature>
<evidence type="ECO:0000313" key="5">
    <source>
        <dbReference type="Proteomes" id="UP000664132"/>
    </source>
</evidence>
<dbReference type="OrthoDB" id="5383703at2759"/>
<feature type="compositionally biased region" description="Basic and acidic residues" evidence="2">
    <location>
        <begin position="154"/>
        <end position="167"/>
    </location>
</feature>
<name>A0A8H7TFI0_9HELO</name>
<dbReference type="Pfam" id="PF11500">
    <property type="entry name" value="Cut12"/>
    <property type="match status" value="1"/>
</dbReference>
<evidence type="ECO:0000259" key="3">
    <source>
        <dbReference type="Pfam" id="PF11500"/>
    </source>
</evidence>
<feature type="domain" description="Spindle pole body-associated protein cut12" evidence="3">
    <location>
        <begin position="147"/>
        <end position="306"/>
    </location>
</feature>
<feature type="region of interest" description="Disordered" evidence="2">
    <location>
        <begin position="1"/>
        <end position="28"/>
    </location>
</feature>
<feature type="region of interest" description="Disordered" evidence="2">
    <location>
        <begin position="58"/>
        <end position="220"/>
    </location>
</feature>
<feature type="compositionally biased region" description="Basic and acidic residues" evidence="2">
    <location>
        <begin position="62"/>
        <end position="71"/>
    </location>
</feature>